<name>A0A9Q3IRY0_9BASI</name>
<dbReference type="Proteomes" id="UP000765509">
    <property type="component" value="Unassembled WGS sequence"/>
</dbReference>
<protein>
    <submittedName>
        <fullName evidence="1">Uncharacterized protein</fullName>
    </submittedName>
</protein>
<accession>A0A9Q3IRY0</accession>
<proteinExistence type="predicted"/>
<evidence type="ECO:0000313" key="1">
    <source>
        <dbReference type="EMBL" id="MBW0548894.1"/>
    </source>
</evidence>
<organism evidence="1 2">
    <name type="scientific">Austropuccinia psidii MF-1</name>
    <dbReference type="NCBI Taxonomy" id="1389203"/>
    <lineage>
        <taxon>Eukaryota</taxon>
        <taxon>Fungi</taxon>
        <taxon>Dikarya</taxon>
        <taxon>Basidiomycota</taxon>
        <taxon>Pucciniomycotina</taxon>
        <taxon>Pucciniomycetes</taxon>
        <taxon>Pucciniales</taxon>
        <taxon>Sphaerophragmiaceae</taxon>
        <taxon>Austropuccinia</taxon>
    </lineage>
</organism>
<keyword evidence="2" id="KW-1185">Reference proteome</keyword>
<evidence type="ECO:0000313" key="2">
    <source>
        <dbReference type="Proteomes" id="UP000765509"/>
    </source>
</evidence>
<comment type="caution">
    <text evidence="1">The sequence shown here is derived from an EMBL/GenBank/DDBJ whole genome shotgun (WGS) entry which is preliminary data.</text>
</comment>
<dbReference type="OrthoDB" id="2518428at2759"/>
<dbReference type="AlphaFoldDB" id="A0A9Q3IRY0"/>
<dbReference type="EMBL" id="AVOT02054154">
    <property type="protein sequence ID" value="MBW0548894.1"/>
    <property type="molecule type" value="Genomic_DNA"/>
</dbReference>
<sequence>MCKAKPARGKGYTAGVSCVTSVLMNDIEAQGNLDTGAFCTCVDKDYLQAILPGWNNNLLPIEGVQFTSASNNMYHLSILDTNLVFPHPAGSIKMNTEIVAMDNCTSQHIVIGNYYLNIYGIDINNHKDRYFTIGENKRQICFFQYSKTNITGIV</sequence>
<reference evidence="1" key="1">
    <citation type="submission" date="2021-03" db="EMBL/GenBank/DDBJ databases">
        <title>Draft genome sequence of rust myrtle Austropuccinia psidii MF-1, a brazilian biotype.</title>
        <authorList>
            <person name="Quecine M.C."/>
            <person name="Pachon D.M.R."/>
            <person name="Bonatelli M.L."/>
            <person name="Correr F.H."/>
            <person name="Franceschini L.M."/>
            <person name="Leite T.F."/>
            <person name="Margarido G.R.A."/>
            <person name="Almeida C.A."/>
            <person name="Ferrarezi J.A."/>
            <person name="Labate C.A."/>
        </authorList>
    </citation>
    <scope>NUCLEOTIDE SEQUENCE</scope>
    <source>
        <strain evidence="1">MF-1</strain>
    </source>
</reference>
<gene>
    <name evidence="1" type="ORF">O181_088609</name>
</gene>